<sequence>MPSLPPAIFLMGPTAAGKTDLAVALAQRLPCELISVDSALIYRGMDIGTAKPDAQLLAEFPHHLVDIRDPLESYSAAEFCADALQAMARISAAGRIPLLVGGTMLYFKALLEGLAEMPAADAVLRAELEAWAAAEGYAALHEELRRVDPQSAQRIHPNDPQRLVRALEVYRLSGLTMSEHRLRQQARGSQGLLPYTVAQLAIAPAQRQILHERIALRFELMLEQGLISEVEALRARGDLHLGLPSMRAVGYRQVWEYLDGNIERHSMVERGVAATRQLAKRQFTWLRGWQTPLHWLDSQAEDNVERALKYLQAAAILA</sequence>
<dbReference type="FunFam" id="1.10.20.140:FF:000001">
    <property type="entry name" value="tRNA dimethylallyltransferase"/>
    <property type="match status" value="1"/>
</dbReference>
<evidence type="ECO:0000256" key="1">
    <source>
        <dbReference type="ARBA" id="ARBA00001946"/>
    </source>
</evidence>
<dbReference type="RefSeq" id="WP_101194039.1">
    <property type="nucleotide sequence ID" value="NZ_PIYS01000027.1"/>
</dbReference>
<dbReference type="Proteomes" id="UP000242861">
    <property type="component" value="Unassembled WGS sequence"/>
</dbReference>
<comment type="caution">
    <text evidence="14">The sequence shown here is derived from an EMBL/GenBank/DDBJ whole genome shotgun (WGS) entry which is preliminary data.</text>
</comment>
<comment type="similarity">
    <text evidence="3 10 13">Belongs to the IPP transferase family.</text>
</comment>
<comment type="function">
    <text evidence="2 10 12">Catalyzes the transfer of a dimethylallyl group onto the adenine at position 37 in tRNAs that read codons beginning with uridine, leading to the formation of N6-(dimethylallyl)adenosine (i(6)A).</text>
</comment>
<keyword evidence="8 10" id="KW-0460">Magnesium</keyword>
<evidence type="ECO:0000256" key="5">
    <source>
        <dbReference type="ARBA" id="ARBA00022694"/>
    </source>
</evidence>
<dbReference type="PANTHER" id="PTHR11088:SF60">
    <property type="entry name" value="TRNA DIMETHYLALLYLTRANSFERASE"/>
    <property type="match status" value="1"/>
</dbReference>
<feature type="binding site" evidence="10">
    <location>
        <begin position="12"/>
        <end position="19"/>
    </location>
    <ligand>
        <name>ATP</name>
        <dbReference type="ChEBI" id="CHEBI:30616"/>
    </ligand>
</feature>
<dbReference type="SUPFAM" id="SSF52540">
    <property type="entry name" value="P-loop containing nucleoside triphosphate hydrolases"/>
    <property type="match status" value="1"/>
</dbReference>
<evidence type="ECO:0000256" key="10">
    <source>
        <dbReference type="HAMAP-Rule" id="MF_00185"/>
    </source>
</evidence>
<name>A0A2I0CMB6_9PSED</name>
<evidence type="ECO:0000256" key="13">
    <source>
        <dbReference type="RuleBase" id="RU003785"/>
    </source>
</evidence>
<feature type="site" description="Interaction with substrate tRNA" evidence="10">
    <location>
        <position position="103"/>
    </location>
</feature>
<evidence type="ECO:0000313" key="15">
    <source>
        <dbReference type="Proteomes" id="UP000242861"/>
    </source>
</evidence>
<feature type="site" description="Interaction with substrate tRNA" evidence="10">
    <location>
        <position position="125"/>
    </location>
</feature>
<dbReference type="PANTHER" id="PTHR11088">
    <property type="entry name" value="TRNA DIMETHYLALLYLTRANSFERASE"/>
    <property type="match status" value="1"/>
</dbReference>
<dbReference type="NCBIfam" id="TIGR00174">
    <property type="entry name" value="miaA"/>
    <property type="match status" value="1"/>
</dbReference>
<dbReference type="GO" id="GO:0006400">
    <property type="term" value="P:tRNA modification"/>
    <property type="evidence" value="ECO:0007669"/>
    <property type="project" value="TreeGrafter"/>
</dbReference>
<feature type="region of interest" description="Interaction with substrate tRNA" evidence="10">
    <location>
        <begin position="161"/>
        <end position="165"/>
    </location>
</feature>
<dbReference type="InterPro" id="IPR039657">
    <property type="entry name" value="Dimethylallyltransferase"/>
</dbReference>
<evidence type="ECO:0000256" key="8">
    <source>
        <dbReference type="ARBA" id="ARBA00022842"/>
    </source>
</evidence>
<accession>A0A2I0CMB6</accession>
<evidence type="ECO:0000256" key="4">
    <source>
        <dbReference type="ARBA" id="ARBA00022679"/>
    </source>
</evidence>
<proteinExistence type="inferred from homology"/>
<evidence type="ECO:0000256" key="12">
    <source>
        <dbReference type="RuleBase" id="RU003784"/>
    </source>
</evidence>
<evidence type="ECO:0000256" key="9">
    <source>
        <dbReference type="ARBA" id="ARBA00049563"/>
    </source>
</evidence>
<keyword evidence="5 10" id="KW-0819">tRNA processing</keyword>
<keyword evidence="4 10" id="KW-0808">Transferase</keyword>
<dbReference type="GO" id="GO:0005524">
    <property type="term" value="F:ATP binding"/>
    <property type="evidence" value="ECO:0007669"/>
    <property type="project" value="UniProtKB-UniRule"/>
</dbReference>
<feature type="binding site" evidence="10">
    <location>
        <begin position="14"/>
        <end position="19"/>
    </location>
    <ligand>
        <name>substrate</name>
    </ligand>
</feature>
<comment type="catalytic activity">
    <reaction evidence="9 10 11">
        <text>adenosine(37) in tRNA + dimethylallyl diphosphate = N(6)-dimethylallyladenosine(37) in tRNA + diphosphate</text>
        <dbReference type="Rhea" id="RHEA:26482"/>
        <dbReference type="Rhea" id="RHEA-COMP:10162"/>
        <dbReference type="Rhea" id="RHEA-COMP:10375"/>
        <dbReference type="ChEBI" id="CHEBI:33019"/>
        <dbReference type="ChEBI" id="CHEBI:57623"/>
        <dbReference type="ChEBI" id="CHEBI:74411"/>
        <dbReference type="ChEBI" id="CHEBI:74415"/>
        <dbReference type="EC" id="2.5.1.75"/>
    </reaction>
</comment>
<reference evidence="15" key="1">
    <citation type="submission" date="2017-12" db="EMBL/GenBank/DDBJ databases">
        <authorList>
            <person name="Yu X.-Y."/>
        </authorList>
    </citation>
    <scope>NUCLEOTIDE SEQUENCE [LARGE SCALE GENOMIC DNA]</scope>
    <source>
        <strain evidence="15">ZYSR67-Z</strain>
    </source>
</reference>
<evidence type="ECO:0000256" key="3">
    <source>
        <dbReference type="ARBA" id="ARBA00005842"/>
    </source>
</evidence>
<evidence type="ECO:0000256" key="11">
    <source>
        <dbReference type="RuleBase" id="RU003783"/>
    </source>
</evidence>
<gene>
    <name evidence="10" type="primary">miaA</name>
    <name evidence="14" type="ORF">CW360_13415</name>
</gene>
<dbReference type="AlphaFoldDB" id="A0A2I0CMB6"/>
<dbReference type="EMBL" id="PIYS01000027">
    <property type="protein sequence ID" value="PKF70298.1"/>
    <property type="molecule type" value="Genomic_DNA"/>
</dbReference>
<comment type="subunit">
    <text evidence="10">Monomer.</text>
</comment>
<protein>
    <recommendedName>
        <fullName evidence="10">tRNA dimethylallyltransferase</fullName>
        <ecNumber evidence="10">2.5.1.75</ecNumber>
    </recommendedName>
    <alternativeName>
        <fullName evidence="10">Dimethylallyl diphosphate:tRNA dimethylallyltransferase</fullName>
        <shortName evidence="10">DMAPP:tRNA dimethylallyltransferase</shortName>
        <shortName evidence="10">DMATase</shortName>
    </alternativeName>
    <alternativeName>
        <fullName evidence="10">Isopentenyl-diphosphate:tRNA isopentenyltransferase</fullName>
        <shortName evidence="10">IPP transferase</shortName>
        <shortName evidence="10">IPPT</shortName>
        <shortName evidence="10">IPTase</shortName>
    </alternativeName>
</protein>
<evidence type="ECO:0000256" key="6">
    <source>
        <dbReference type="ARBA" id="ARBA00022741"/>
    </source>
</evidence>
<comment type="caution">
    <text evidence="10">Lacks conserved residue(s) required for the propagation of feature annotation.</text>
</comment>
<organism evidence="14 15">
    <name type="scientific">Pseudomonas fluvialis</name>
    <dbReference type="NCBI Taxonomy" id="1793966"/>
    <lineage>
        <taxon>Bacteria</taxon>
        <taxon>Pseudomonadati</taxon>
        <taxon>Pseudomonadota</taxon>
        <taxon>Gammaproteobacteria</taxon>
        <taxon>Pseudomonadales</taxon>
        <taxon>Pseudomonadaceae</taxon>
        <taxon>Pseudomonas</taxon>
    </lineage>
</organism>
<evidence type="ECO:0000256" key="2">
    <source>
        <dbReference type="ARBA" id="ARBA00003213"/>
    </source>
</evidence>
<feature type="region of interest" description="Interaction with substrate tRNA" evidence="10">
    <location>
        <begin position="37"/>
        <end position="40"/>
    </location>
</feature>
<dbReference type="EC" id="2.5.1.75" evidence="10"/>
<dbReference type="Pfam" id="PF01715">
    <property type="entry name" value="IPPT"/>
    <property type="match status" value="1"/>
</dbReference>
<dbReference type="Gene3D" id="1.10.20.140">
    <property type="match status" value="1"/>
</dbReference>
<keyword evidence="6 10" id="KW-0547">Nucleotide-binding</keyword>
<comment type="cofactor">
    <cofactor evidence="1 10">
        <name>Mg(2+)</name>
        <dbReference type="ChEBI" id="CHEBI:18420"/>
    </cofactor>
</comment>
<evidence type="ECO:0000313" key="14">
    <source>
        <dbReference type="EMBL" id="PKF70298.1"/>
    </source>
</evidence>
<dbReference type="HAMAP" id="MF_00185">
    <property type="entry name" value="IPP_trans"/>
    <property type="match status" value="1"/>
</dbReference>
<keyword evidence="7 10" id="KW-0067">ATP-binding</keyword>
<dbReference type="Gene3D" id="3.40.50.300">
    <property type="entry name" value="P-loop containing nucleotide triphosphate hydrolases"/>
    <property type="match status" value="1"/>
</dbReference>
<dbReference type="InterPro" id="IPR018022">
    <property type="entry name" value="IPT"/>
</dbReference>
<dbReference type="GO" id="GO:0052381">
    <property type="term" value="F:tRNA dimethylallyltransferase activity"/>
    <property type="evidence" value="ECO:0007669"/>
    <property type="project" value="UniProtKB-UniRule"/>
</dbReference>
<evidence type="ECO:0000256" key="7">
    <source>
        <dbReference type="ARBA" id="ARBA00022840"/>
    </source>
</evidence>
<dbReference type="InterPro" id="IPR027417">
    <property type="entry name" value="P-loop_NTPase"/>
</dbReference>